<protein>
    <recommendedName>
        <fullName evidence="2">Cytochrome c-552/4 domain-containing protein</fullName>
    </recommendedName>
</protein>
<feature type="signal peptide" evidence="1">
    <location>
        <begin position="1"/>
        <end position="22"/>
    </location>
</feature>
<dbReference type="Pfam" id="PF13435">
    <property type="entry name" value="Cytochrome_C554"/>
    <property type="match status" value="1"/>
</dbReference>
<proteinExistence type="predicted"/>
<feature type="domain" description="Cytochrome c-552/4" evidence="2">
    <location>
        <begin position="54"/>
        <end position="135"/>
    </location>
</feature>
<reference evidence="3" key="1">
    <citation type="journal article" date="2020" name="mSystems">
        <title>Genome- and Community-Level Interaction Insights into Carbon Utilization and Element Cycling Functions of Hydrothermarchaeota in Hydrothermal Sediment.</title>
        <authorList>
            <person name="Zhou Z."/>
            <person name="Liu Y."/>
            <person name="Xu W."/>
            <person name="Pan J."/>
            <person name="Luo Z.H."/>
            <person name="Li M."/>
        </authorList>
    </citation>
    <scope>NUCLEOTIDE SEQUENCE [LARGE SCALE GENOMIC DNA]</scope>
    <source>
        <strain evidence="3">SpSt-1224</strain>
    </source>
</reference>
<dbReference type="InterPro" id="IPR023155">
    <property type="entry name" value="Cyt_c-552/4"/>
</dbReference>
<evidence type="ECO:0000259" key="2">
    <source>
        <dbReference type="Pfam" id="PF13435"/>
    </source>
</evidence>
<evidence type="ECO:0000256" key="1">
    <source>
        <dbReference type="SAM" id="SignalP"/>
    </source>
</evidence>
<dbReference type="Gene3D" id="1.10.1130.10">
    <property type="entry name" value="Flavocytochrome C3, Chain A"/>
    <property type="match status" value="1"/>
</dbReference>
<dbReference type="EMBL" id="DSDS01000107">
    <property type="protein sequence ID" value="HET97973.1"/>
    <property type="molecule type" value="Genomic_DNA"/>
</dbReference>
<feature type="chain" id="PRO_5027832784" description="Cytochrome c-552/4 domain-containing protein" evidence="1">
    <location>
        <begin position="23"/>
        <end position="436"/>
    </location>
</feature>
<dbReference type="InterPro" id="IPR036280">
    <property type="entry name" value="Multihaem_cyt_sf"/>
</dbReference>
<gene>
    <name evidence="3" type="ORF">ENN98_04660</name>
</gene>
<dbReference type="Proteomes" id="UP000885986">
    <property type="component" value="Unassembled WGS sequence"/>
</dbReference>
<comment type="caution">
    <text evidence="3">The sequence shown here is derived from an EMBL/GenBank/DDBJ whole genome shotgun (WGS) entry which is preliminary data.</text>
</comment>
<name>A0A7C2XPD4_9BACT</name>
<dbReference type="AlphaFoldDB" id="A0A7C2XPD4"/>
<keyword evidence="1" id="KW-0732">Signal</keyword>
<accession>A0A7C2XPD4</accession>
<dbReference type="SUPFAM" id="SSF48695">
    <property type="entry name" value="Multiheme cytochromes"/>
    <property type="match status" value="1"/>
</dbReference>
<organism evidence="3">
    <name type="scientific">Desulfurivibrio alkaliphilus</name>
    <dbReference type="NCBI Taxonomy" id="427923"/>
    <lineage>
        <taxon>Bacteria</taxon>
        <taxon>Pseudomonadati</taxon>
        <taxon>Thermodesulfobacteriota</taxon>
        <taxon>Desulfobulbia</taxon>
        <taxon>Desulfobulbales</taxon>
        <taxon>Desulfobulbaceae</taxon>
        <taxon>Desulfurivibrio</taxon>
    </lineage>
</organism>
<sequence length="436" mass="47494">MKKSYKVLVAVAGLGLLGGYTASSLPAAGGELDNQLVVETQQFPPGSFQSPGSCMGCHLEIHQEWSNSMHAYAWQNRWYQDDYRLAHAETAGATDLLCGACHAPIAARTGQLPPHDGSRFDDTARQGISCDFCHTISGVERLYNMGNISDPGPVKRGNRGDGSSPFHEVEFSPLHTSTEFCGACHNVRHPIGDVPIIDTYDDWKEGPYAEAGITCQNCHMTPTPGIGKNPGKSSFMGQERDNVAFHGFVGGSSFTQRKLGNEEQARLAEEQLRAAAQLQLEGKVADGKLALTVHVDNVGAGHKIPTGVTYIRKMWLEVKVLDAGGKTVFHSGYVDEANHVDPEAVFYRLLFTDSEGNLTGKSWQATGIGYDRRIPAKGRDSETYAITLPGKGDYEAQVRLMYRSFSQESLDFHEGEKAPKVESVEMARASIAIARK</sequence>
<evidence type="ECO:0000313" key="3">
    <source>
        <dbReference type="EMBL" id="HET97973.1"/>
    </source>
</evidence>